<reference evidence="2 3" key="1">
    <citation type="submission" date="2019-09" db="EMBL/GenBank/DDBJ databases">
        <authorList>
            <person name="Vacheron J."/>
            <person name="Dubost A."/>
            <person name="Prigent-Combaret C."/>
            <person name="Muller D."/>
        </authorList>
    </citation>
    <scope>NUCLEOTIDE SEQUENCE [LARGE SCALE GENOMIC DNA]</scope>
    <source>
        <strain evidence="2 3">JV497</strain>
    </source>
</reference>
<evidence type="ECO:0000313" key="2">
    <source>
        <dbReference type="EMBL" id="KAA5839204.1"/>
    </source>
</evidence>
<accession>A0AB34BZT4</accession>
<organism evidence="2 3">
    <name type="scientific">Pseudomonas chlororaphis</name>
    <dbReference type="NCBI Taxonomy" id="587753"/>
    <lineage>
        <taxon>Bacteria</taxon>
        <taxon>Pseudomonadati</taxon>
        <taxon>Pseudomonadota</taxon>
        <taxon>Gammaproteobacteria</taxon>
        <taxon>Pseudomonadales</taxon>
        <taxon>Pseudomonadaceae</taxon>
        <taxon>Pseudomonas</taxon>
    </lineage>
</organism>
<dbReference type="Proteomes" id="UP000323924">
    <property type="component" value="Unassembled WGS sequence"/>
</dbReference>
<dbReference type="EMBL" id="VWPC01000021">
    <property type="protein sequence ID" value="KAA5839204.1"/>
    <property type="molecule type" value="Genomic_DNA"/>
</dbReference>
<sequence length="285" mass="32107">MRPIKSALTFINKNSIFIAIGLILPLLALNLWYFLQLAIEKKEVPRLHELAVSSFTSGSSALIGVLIAAYLAYRYNTRIENKKLEDSEVRALRKAVFCIAIKLNKIAGIYNSFLKENELNEHRWARTPAAGPIALNIVEIDFNELGFLHEEHGKALLELSVAEESYIAAVNAINERSRLVSEKLEPAQKTAQERFKATLAEGDKNQLGYSRLKEFVDADIYQIMSKATDSCYLVFHSTIKNYADIQPRILEIAKKRFPNIKFMDHQKILAELNAAAATASDPKPE</sequence>
<proteinExistence type="predicted"/>
<name>A0AB34BZT4_9PSED</name>
<gene>
    <name evidence="2" type="ORF">F2A38_20265</name>
</gene>
<evidence type="ECO:0000313" key="3">
    <source>
        <dbReference type="Proteomes" id="UP000323924"/>
    </source>
</evidence>
<protein>
    <recommendedName>
        <fullName evidence="4">LemA family protein</fullName>
    </recommendedName>
</protein>
<comment type="caution">
    <text evidence="2">The sequence shown here is derived from an EMBL/GenBank/DDBJ whole genome shotgun (WGS) entry which is preliminary data.</text>
</comment>
<feature type="transmembrane region" description="Helical" evidence="1">
    <location>
        <begin position="16"/>
        <end position="35"/>
    </location>
</feature>
<dbReference type="AlphaFoldDB" id="A0AB34BZT4"/>
<keyword evidence="1" id="KW-0812">Transmembrane</keyword>
<keyword evidence="1" id="KW-1133">Transmembrane helix</keyword>
<keyword evidence="1" id="KW-0472">Membrane</keyword>
<evidence type="ECO:0000256" key="1">
    <source>
        <dbReference type="SAM" id="Phobius"/>
    </source>
</evidence>
<dbReference type="RefSeq" id="WP_150052379.1">
    <property type="nucleotide sequence ID" value="NZ_VWPC01000021.1"/>
</dbReference>
<feature type="transmembrane region" description="Helical" evidence="1">
    <location>
        <begin position="55"/>
        <end position="73"/>
    </location>
</feature>
<evidence type="ECO:0008006" key="4">
    <source>
        <dbReference type="Google" id="ProtNLM"/>
    </source>
</evidence>